<name>R0FFI4_9BRAS</name>
<dbReference type="eggNOG" id="KOG2686">
    <property type="taxonomic scope" value="Eukaryota"/>
</dbReference>
<dbReference type="CDD" id="cd05157">
    <property type="entry name" value="ETNK_euk"/>
    <property type="match status" value="1"/>
</dbReference>
<dbReference type="GO" id="GO:0005737">
    <property type="term" value="C:cytoplasm"/>
    <property type="evidence" value="ECO:0007669"/>
    <property type="project" value="TreeGrafter"/>
</dbReference>
<evidence type="ECO:0000256" key="1">
    <source>
        <dbReference type="ARBA" id="ARBA00038211"/>
    </source>
</evidence>
<dbReference type="Proteomes" id="UP000029121">
    <property type="component" value="Unassembled WGS sequence"/>
</dbReference>
<dbReference type="GO" id="GO:0006646">
    <property type="term" value="P:phosphatidylethanolamine biosynthetic process"/>
    <property type="evidence" value="ECO:0007669"/>
    <property type="project" value="TreeGrafter"/>
</dbReference>
<accession>R0FFI4</accession>
<proteinExistence type="inferred from homology"/>
<reference evidence="3" key="1">
    <citation type="journal article" date="2013" name="Nat. Genet.">
        <title>The Capsella rubella genome and the genomic consequences of rapid mating system evolution.</title>
        <authorList>
            <person name="Slotte T."/>
            <person name="Hazzouri K.M."/>
            <person name="Agren J.A."/>
            <person name="Koenig D."/>
            <person name="Maumus F."/>
            <person name="Guo Y.L."/>
            <person name="Steige K."/>
            <person name="Platts A.E."/>
            <person name="Escobar J.S."/>
            <person name="Newman L.K."/>
            <person name="Wang W."/>
            <person name="Mandakova T."/>
            <person name="Vello E."/>
            <person name="Smith L.M."/>
            <person name="Henz S.R."/>
            <person name="Steffen J."/>
            <person name="Takuno S."/>
            <person name="Brandvain Y."/>
            <person name="Coop G."/>
            <person name="Andolfatto P."/>
            <person name="Hu T.T."/>
            <person name="Blanchette M."/>
            <person name="Clark R.M."/>
            <person name="Quesneville H."/>
            <person name="Nordborg M."/>
            <person name="Gaut B.S."/>
            <person name="Lysak M.A."/>
            <person name="Jenkins J."/>
            <person name="Grimwood J."/>
            <person name="Chapman J."/>
            <person name="Prochnik S."/>
            <person name="Shu S."/>
            <person name="Rokhsar D."/>
            <person name="Schmutz J."/>
            <person name="Weigel D."/>
            <person name="Wright S.I."/>
        </authorList>
    </citation>
    <scope>NUCLEOTIDE SEQUENCE [LARGE SCALE GENOMIC DNA]</scope>
    <source>
        <strain evidence="3">cv. Monte Gargano</strain>
    </source>
</reference>
<gene>
    <name evidence="2" type="ORF">CARUB_v10001015mg</name>
</gene>
<comment type="similarity">
    <text evidence="1">Belongs to the choline/ethanolamine kinase family.</text>
</comment>
<protein>
    <recommendedName>
        <fullName evidence="4">Choline kinase N-terminal domain-containing protein</fullName>
    </recommendedName>
</protein>
<organism evidence="2 3">
    <name type="scientific">Capsella rubella</name>
    <dbReference type="NCBI Taxonomy" id="81985"/>
    <lineage>
        <taxon>Eukaryota</taxon>
        <taxon>Viridiplantae</taxon>
        <taxon>Streptophyta</taxon>
        <taxon>Embryophyta</taxon>
        <taxon>Tracheophyta</taxon>
        <taxon>Spermatophyta</taxon>
        <taxon>Magnoliopsida</taxon>
        <taxon>eudicotyledons</taxon>
        <taxon>Gunneridae</taxon>
        <taxon>Pentapetalae</taxon>
        <taxon>rosids</taxon>
        <taxon>malvids</taxon>
        <taxon>Brassicales</taxon>
        <taxon>Brassicaceae</taxon>
        <taxon>Camelineae</taxon>
        <taxon>Capsella</taxon>
    </lineage>
</organism>
<keyword evidence="3" id="KW-1185">Reference proteome</keyword>
<sequence>QRIRSSLSYVKTKVHKYSLLTPLSHSPCNLSFLLTKTSLQTIPKNSHNLSFPHFKIPQHLFSPRSSSTLLSTLLQEPKILMAIGIFELIPSSSPDELKKILEKLSTKWGDVVEDLESLEVKPMKGAMTNEVFMVSWPRKETNLRCRKLLVRVYGEGVDVFFNRDDEIRTFEFVARHGHGPTLLGRFPGGRVEEFIHARTLSKTDLRDPNISALVASKLRRFHSIHIPGDRNVLIWDRMRTWVGQAKNLCSDEHLTEFGLDNVEDEINLLEQEVNNEQQIGFCHNDLQYGNIMIDEDTNAITIIDYEYASYNPIAYDIANHFCEMVADYHSDTPHILDYTLYPGEEERRRFICNYLSSSGEEQEPKEEEIEQLLDDTEKYTLASHLFWGLWGIISGYVNKIEFDYIEYSRQRFKQYWLRKPQLLSFYPSS</sequence>
<evidence type="ECO:0000313" key="2">
    <source>
        <dbReference type="EMBL" id="EOA20701.1"/>
    </source>
</evidence>
<dbReference type="PANTHER" id="PTHR22603">
    <property type="entry name" value="CHOLINE/ETHANOALAMINE KINASE"/>
    <property type="match status" value="1"/>
</dbReference>
<dbReference type="PANTHER" id="PTHR22603:SF75">
    <property type="entry name" value="CHOLINE KINASE 3-RELATED"/>
    <property type="match status" value="1"/>
</dbReference>
<dbReference type="GO" id="GO:0004103">
    <property type="term" value="F:choline kinase activity"/>
    <property type="evidence" value="ECO:0007669"/>
    <property type="project" value="TreeGrafter"/>
</dbReference>
<feature type="non-terminal residue" evidence="2">
    <location>
        <position position="1"/>
    </location>
</feature>
<dbReference type="EMBL" id="KB870810">
    <property type="protein sequence ID" value="EOA20701.1"/>
    <property type="molecule type" value="Genomic_DNA"/>
</dbReference>
<dbReference type="InterPro" id="IPR011009">
    <property type="entry name" value="Kinase-like_dom_sf"/>
</dbReference>
<dbReference type="SUPFAM" id="SSF56112">
    <property type="entry name" value="Protein kinase-like (PK-like)"/>
    <property type="match status" value="1"/>
</dbReference>
<dbReference type="OrthoDB" id="10267235at2759"/>
<dbReference type="GO" id="GO:0004305">
    <property type="term" value="F:ethanolamine kinase activity"/>
    <property type="evidence" value="ECO:0007669"/>
    <property type="project" value="TreeGrafter"/>
</dbReference>
<evidence type="ECO:0008006" key="4">
    <source>
        <dbReference type="Google" id="ProtNLM"/>
    </source>
</evidence>
<dbReference type="AlphaFoldDB" id="R0FFI4"/>
<dbReference type="KEGG" id="crb:17882310"/>
<dbReference type="Gene3D" id="3.90.1200.10">
    <property type="match status" value="1"/>
</dbReference>
<dbReference type="Pfam" id="PF01633">
    <property type="entry name" value="Choline_kinase"/>
    <property type="match status" value="1"/>
</dbReference>
<dbReference type="Gene3D" id="3.30.200.20">
    <property type="entry name" value="Phosphorylase Kinase, domain 1"/>
    <property type="match status" value="1"/>
</dbReference>
<evidence type="ECO:0000313" key="3">
    <source>
        <dbReference type="Proteomes" id="UP000029121"/>
    </source>
</evidence>
<dbReference type="STRING" id="81985.R0FFI4"/>